<sequence>MVSNPRQQYKNTPGVAISSQPNHASPKTQAITNSSSIHVNRDHFAHATVPAMHKETEETNSKSFQTHGSANF</sequence>
<accession>A0A540NH57</accession>
<evidence type="ECO:0000256" key="1">
    <source>
        <dbReference type="SAM" id="MobiDB-lite"/>
    </source>
</evidence>
<dbReference type="Proteomes" id="UP000315295">
    <property type="component" value="Unassembled WGS sequence"/>
</dbReference>
<feature type="region of interest" description="Disordered" evidence="1">
    <location>
        <begin position="45"/>
        <end position="72"/>
    </location>
</feature>
<feature type="compositionally biased region" description="Polar residues" evidence="1">
    <location>
        <begin position="61"/>
        <end position="72"/>
    </location>
</feature>
<organism evidence="2 3">
    <name type="scientific">Malus baccata</name>
    <name type="common">Siberian crab apple</name>
    <name type="synonym">Pyrus baccata</name>
    <dbReference type="NCBI Taxonomy" id="106549"/>
    <lineage>
        <taxon>Eukaryota</taxon>
        <taxon>Viridiplantae</taxon>
        <taxon>Streptophyta</taxon>
        <taxon>Embryophyta</taxon>
        <taxon>Tracheophyta</taxon>
        <taxon>Spermatophyta</taxon>
        <taxon>Magnoliopsida</taxon>
        <taxon>eudicotyledons</taxon>
        <taxon>Gunneridae</taxon>
        <taxon>Pentapetalae</taxon>
        <taxon>rosids</taxon>
        <taxon>fabids</taxon>
        <taxon>Rosales</taxon>
        <taxon>Rosaceae</taxon>
        <taxon>Amygdaloideae</taxon>
        <taxon>Maleae</taxon>
        <taxon>Malus</taxon>
    </lineage>
</organism>
<keyword evidence="3" id="KW-1185">Reference proteome</keyword>
<protein>
    <submittedName>
        <fullName evidence="2">Uncharacterized protein</fullName>
    </submittedName>
</protein>
<dbReference type="EMBL" id="VIEB01000042">
    <property type="protein sequence ID" value="TQE10375.1"/>
    <property type="molecule type" value="Genomic_DNA"/>
</dbReference>
<feature type="region of interest" description="Disordered" evidence="1">
    <location>
        <begin position="1"/>
        <end position="31"/>
    </location>
</feature>
<evidence type="ECO:0000313" key="2">
    <source>
        <dbReference type="EMBL" id="TQE10375.1"/>
    </source>
</evidence>
<proteinExistence type="predicted"/>
<name>A0A540NH57_MALBA</name>
<dbReference type="AlphaFoldDB" id="A0A540NH57"/>
<comment type="caution">
    <text evidence="2">The sequence shown here is derived from an EMBL/GenBank/DDBJ whole genome shotgun (WGS) entry which is preliminary data.</text>
</comment>
<evidence type="ECO:0000313" key="3">
    <source>
        <dbReference type="Proteomes" id="UP000315295"/>
    </source>
</evidence>
<gene>
    <name evidence="2" type="ORF">C1H46_003972</name>
</gene>
<reference evidence="2 3" key="1">
    <citation type="journal article" date="2019" name="G3 (Bethesda)">
        <title>Sequencing of a Wild Apple (Malus baccata) Genome Unravels the Differences Between Cultivated and Wild Apple Species Regarding Disease Resistance and Cold Tolerance.</title>
        <authorList>
            <person name="Chen X."/>
        </authorList>
    </citation>
    <scope>NUCLEOTIDE SEQUENCE [LARGE SCALE GENOMIC DNA]</scope>
    <source>
        <strain evidence="3">cv. Shandingzi</strain>
        <tissue evidence="2">Leaves</tissue>
    </source>
</reference>